<dbReference type="InterPro" id="IPR046357">
    <property type="entry name" value="PPIase_dom_sf"/>
</dbReference>
<comment type="caution">
    <text evidence="9">The sequence shown here is derived from an EMBL/GenBank/DDBJ whole genome shotgun (WGS) entry which is preliminary data.</text>
</comment>
<keyword evidence="7" id="KW-0812">Transmembrane</keyword>
<dbReference type="PANTHER" id="PTHR47245:SF1">
    <property type="entry name" value="FOLDASE PROTEIN PRSA"/>
    <property type="match status" value="1"/>
</dbReference>
<dbReference type="SUPFAM" id="SSF109998">
    <property type="entry name" value="Triger factor/SurA peptide-binding domain-like"/>
    <property type="match status" value="1"/>
</dbReference>
<evidence type="ECO:0000256" key="6">
    <source>
        <dbReference type="PROSITE-ProRule" id="PRU00278"/>
    </source>
</evidence>
<dbReference type="PANTHER" id="PTHR47245">
    <property type="entry name" value="PEPTIDYLPROLYL ISOMERASE"/>
    <property type="match status" value="1"/>
</dbReference>
<dbReference type="InterPro" id="IPR050245">
    <property type="entry name" value="PrsA_foldase"/>
</dbReference>
<evidence type="ECO:0000313" key="10">
    <source>
        <dbReference type="Proteomes" id="UP000034166"/>
    </source>
</evidence>
<evidence type="ECO:0000256" key="5">
    <source>
        <dbReference type="ARBA" id="ARBA00023235"/>
    </source>
</evidence>
<dbReference type="InterPro" id="IPR000297">
    <property type="entry name" value="PPIase_PpiC"/>
</dbReference>
<evidence type="ECO:0000256" key="3">
    <source>
        <dbReference type="ARBA" id="ARBA00022729"/>
    </source>
</evidence>
<reference evidence="9 10" key="1">
    <citation type="submission" date="2015-04" db="EMBL/GenBank/DDBJ databases">
        <title>Taxonomic description and genome sequence of Bacillus campisalis sp. nov., a novel member of the genus Bacillus isolated from solar saltern.</title>
        <authorList>
            <person name="Mathan Kumar R."/>
            <person name="Kaur G."/>
            <person name="Kumar A."/>
            <person name="Singh N.K."/>
            <person name="Kaur N."/>
            <person name="Kumar N."/>
            <person name="Mayilraj S."/>
        </authorList>
    </citation>
    <scope>NUCLEOTIDE SEQUENCE [LARGE SCALE GENOMIC DNA]</scope>
    <source>
        <strain evidence="9 10">SA2-6</strain>
    </source>
</reference>
<keyword evidence="4 6" id="KW-0697">Rotamase</keyword>
<protein>
    <recommendedName>
        <fullName evidence="2">peptidylprolyl isomerase</fullName>
        <ecNumber evidence="2">5.2.1.8</ecNumber>
    </recommendedName>
</protein>
<name>A0A0M2SSH2_9BACI</name>
<dbReference type="InterPro" id="IPR023058">
    <property type="entry name" value="PPIase_PpiC_CS"/>
</dbReference>
<evidence type="ECO:0000256" key="1">
    <source>
        <dbReference type="ARBA" id="ARBA00000971"/>
    </source>
</evidence>
<dbReference type="Pfam" id="PF13145">
    <property type="entry name" value="Rotamase_2"/>
    <property type="match status" value="1"/>
</dbReference>
<accession>A0A0M2SSH2</accession>
<evidence type="ECO:0000256" key="2">
    <source>
        <dbReference type="ARBA" id="ARBA00013194"/>
    </source>
</evidence>
<dbReference type="GO" id="GO:0003755">
    <property type="term" value="F:peptidyl-prolyl cis-trans isomerase activity"/>
    <property type="evidence" value="ECO:0007669"/>
    <property type="project" value="UniProtKB-KW"/>
</dbReference>
<evidence type="ECO:0000259" key="8">
    <source>
        <dbReference type="PROSITE" id="PS50198"/>
    </source>
</evidence>
<comment type="catalytic activity">
    <reaction evidence="1">
        <text>[protein]-peptidylproline (omega=180) = [protein]-peptidylproline (omega=0)</text>
        <dbReference type="Rhea" id="RHEA:16237"/>
        <dbReference type="Rhea" id="RHEA-COMP:10747"/>
        <dbReference type="Rhea" id="RHEA-COMP:10748"/>
        <dbReference type="ChEBI" id="CHEBI:83833"/>
        <dbReference type="ChEBI" id="CHEBI:83834"/>
        <dbReference type="EC" id="5.2.1.8"/>
    </reaction>
</comment>
<feature type="domain" description="PpiC" evidence="8">
    <location>
        <begin position="150"/>
        <end position="242"/>
    </location>
</feature>
<keyword evidence="5 6" id="KW-0413">Isomerase</keyword>
<keyword evidence="10" id="KW-1185">Reference proteome</keyword>
<keyword evidence="7" id="KW-0472">Membrane</keyword>
<dbReference type="PATRIC" id="fig|1408103.3.peg.3990"/>
<evidence type="ECO:0000313" key="9">
    <source>
        <dbReference type="EMBL" id="KKK36646.1"/>
    </source>
</evidence>
<dbReference type="OrthoDB" id="2677468at2"/>
<feature type="transmembrane region" description="Helical" evidence="7">
    <location>
        <begin position="6"/>
        <end position="25"/>
    </location>
</feature>
<dbReference type="EMBL" id="LAYY01000025">
    <property type="protein sequence ID" value="KKK36646.1"/>
    <property type="molecule type" value="Genomic_DNA"/>
</dbReference>
<keyword evidence="3" id="KW-0732">Signal</keyword>
<dbReference type="AlphaFoldDB" id="A0A0M2SSH2"/>
<dbReference type="Proteomes" id="UP000034166">
    <property type="component" value="Unassembled WGS sequence"/>
</dbReference>
<sequence length="288" mass="33258">MGKRQLLMAVVALGILNILTLSFFLSRPDWRAGKETVATVGKEEITRQEWLGEMEARYGEETLRDLVDQKVIEKMAAKYKIKVSDTDVEQELTMYKVLYGPQGQNFDDEQWQKQVKLGLMLEELLTKDAVFSDEELEEYYRQNMSLFEIPAAYRLSQIIVKTEEEAQQTIKELEEGSSFAALAMERSLDEFSANQGGELGFVSEESERVEPQVLAEVRGIKEQSWSRPIKLETGYGIVYLHEKVEGKKYAFSEVKDRVRRQMAVEQMDLPVSARNFWSEAEVSWFYGK</sequence>
<dbReference type="SUPFAM" id="SSF54534">
    <property type="entry name" value="FKBP-like"/>
    <property type="match status" value="1"/>
</dbReference>
<dbReference type="PROSITE" id="PS50198">
    <property type="entry name" value="PPIC_PPIASE_2"/>
    <property type="match status" value="1"/>
</dbReference>
<evidence type="ECO:0000256" key="4">
    <source>
        <dbReference type="ARBA" id="ARBA00023110"/>
    </source>
</evidence>
<dbReference type="PROSITE" id="PS01096">
    <property type="entry name" value="PPIC_PPIASE_1"/>
    <property type="match status" value="1"/>
</dbReference>
<dbReference type="Gene3D" id="1.10.4030.10">
    <property type="entry name" value="Porin chaperone SurA, peptide-binding domain"/>
    <property type="match status" value="1"/>
</dbReference>
<proteinExistence type="predicted"/>
<dbReference type="InterPro" id="IPR027304">
    <property type="entry name" value="Trigger_fact/SurA_dom_sf"/>
</dbReference>
<gene>
    <name evidence="9" type="ORF">WQ57_18000</name>
</gene>
<organism evidence="9 10">
    <name type="scientific">Mesobacillus campisalis</name>
    <dbReference type="NCBI Taxonomy" id="1408103"/>
    <lineage>
        <taxon>Bacteria</taxon>
        <taxon>Bacillati</taxon>
        <taxon>Bacillota</taxon>
        <taxon>Bacilli</taxon>
        <taxon>Bacillales</taxon>
        <taxon>Bacillaceae</taxon>
        <taxon>Mesobacillus</taxon>
    </lineage>
</organism>
<dbReference type="RefSeq" id="WP_046525155.1">
    <property type="nucleotide sequence ID" value="NZ_LAYY01000025.1"/>
</dbReference>
<dbReference type="EC" id="5.2.1.8" evidence="2"/>
<evidence type="ECO:0000256" key="7">
    <source>
        <dbReference type="SAM" id="Phobius"/>
    </source>
</evidence>
<keyword evidence="7" id="KW-1133">Transmembrane helix</keyword>
<dbReference type="Gene3D" id="3.10.50.40">
    <property type="match status" value="1"/>
</dbReference>